<keyword evidence="3" id="KW-1185">Reference proteome</keyword>
<dbReference type="CDD" id="cd02440">
    <property type="entry name" value="AdoMet_MTases"/>
    <property type="match status" value="1"/>
</dbReference>
<dbReference type="RefSeq" id="WP_284253020.1">
    <property type="nucleotide sequence ID" value="NZ_BSVB01000001.1"/>
</dbReference>
<proteinExistence type="predicted"/>
<dbReference type="Gene3D" id="3.40.50.150">
    <property type="entry name" value="Vaccinia Virus protein VP39"/>
    <property type="match status" value="1"/>
</dbReference>
<evidence type="ECO:0000313" key="2">
    <source>
        <dbReference type="EMBL" id="GMA93994.1"/>
    </source>
</evidence>
<feature type="domain" description="Methyltransferase type 12" evidence="1">
    <location>
        <begin position="66"/>
        <end position="161"/>
    </location>
</feature>
<organism evidence="2 3">
    <name type="scientific">Pseudolysinimonas kribbensis</name>
    <dbReference type="NCBI Taxonomy" id="433641"/>
    <lineage>
        <taxon>Bacteria</taxon>
        <taxon>Bacillati</taxon>
        <taxon>Actinomycetota</taxon>
        <taxon>Actinomycetes</taxon>
        <taxon>Micrococcales</taxon>
        <taxon>Microbacteriaceae</taxon>
        <taxon>Pseudolysinimonas</taxon>
    </lineage>
</organism>
<comment type="caution">
    <text evidence="2">The sequence shown here is derived from an EMBL/GenBank/DDBJ whole genome shotgun (WGS) entry which is preliminary data.</text>
</comment>
<dbReference type="SUPFAM" id="SSF53335">
    <property type="entry name" value="S-adenosyl-L-methionine-dependent methyltransferases"/>
    <property type="match status" value="1"/>
</dbReference>
<accession>A0ABQ6K3W3</accession>
<reference evidence="3" key="1">
    <citation type="journal article" date="2019" name="Int. J. Syst. Evol. Microbiol.">
        <title>The Global Catalogue of Microorganisms (GCM) 10K type strain sequencing project: providing services to taxonomists for standard genome sequencing and annotation.</title>
        <authorList>
            <consortium name="The Broad Institute Genomics Platform"/>
            <consortium name="The Broad Institute Genome Sequencing Center for Infectious Disease"/>
            <person name="Wu L."/>
            <person name="Ma J."/>
        </authorList>
    </citation>
    <scope>NUCLEOTIDE SEQUENCE [LARGE SCALE GENOMIC DNA]</scope>
    <source>
        <strain evidence="3">NBRC 108894</strain>
    </source>
</reference>
<protein>
    <recommendedName>
        <fullName evidence="1">Methyltransferase type 12 domain-containing protein</fullName>
    </recommendedName>
</protein>
<dbReference type="EMBL" id="BSVB01000001">
    <property type="protein sequence ID" value="GMA93994.1"/>
    <property type="molecule type" value="Genomic_DNA"/>
</dbReference>
<gene>
    <name evidence="2" type="ORF">GCM10025881_08180</name>
</gene>
<dbReference type="InterPro" id="IPR029063">
    <property type="entry name" value="SAM-dependent_MTases_sf"/>
</dbReference>
<dbReference type="Proteomes" id="UP001157034">
    <property type="component" value="Unassembled WGS sequence"/>
</dbReference>
<dbReference type="Pfam" id="PF08242">
    <property type="entry name" value="Methyltransf_12"/>
    <property type="match status" value="1"/>
</dbReference>
<sequence length="257" mass="28086">MRIDDGRDGADYVEVNRANWDDRARAHDWAGGYDLQRFVDDPTLLSGVVEFDRPLLGEIAGIEAVHLQCHIGTDTLSLARLGARMTGLDLSPASLGIARRLAADAGADIRYLESNVYDALDVLGTGSFDLVYTGIGALCWLPSIDRWAATVAGLLRAGGRLLLRDAHPVLLSIGEEHPERLEIGLPYFETPNPTCGTSNSATFRPSARWRRRCRTSGTTGSASWSRRCSSTAWSSRHSWSTAPCRGPLCPSSWSRTR</sequence>
<evidence type="ECO:0000313" key="3">
    <source>
        <dbReference type="Proteomes" id="UP001157034"/>
    </source>
</evidence>
<name>A0ABQ6K3W3_9MICO</name>
<evidence type="ECO:0000259" key="1">
    <source>
        <dbReference type="Pfam" id="PF08242"/>
    </source>
</evidence>
<dbReference type="InterPro" id="IPR013217">
    <property type="entry name" value="Methyltransf_12"/>
</dbReference>